<dbReference type="AlphaFoldDB" id="A0A223ELR0"/>
<feature type="domain" description="DNA polymerase III delta subunit-like C-terminal" evidence="10">
    <location>
        <begin position="216"/>
        <end position="336"/>
    </location>
</feature>
<dbReference type="SUPFAM" id="SSF48019">
    <property type="entry name" value="post-AAA+ oligomerization domain-like"/>
    <property type="match status" value="1"/>
</dbReference>
<dbReference type="InterPro" id="IPR005790">
    <property type="entry name" value="DNA_polIII_delta"/>
</dbReference>
<dbReference type="InterPro" id="IPR010372">
    <property type="entry name" value="DNA_pol3_delta_N"/>
</dbReference>
<dbReference type="Proteomes" id="UP000214618">
    <property type="component" value="Chromosome"/>
</dbReference>
<comment type="catalytic activity">
    <reaction evidence="8">
        <text>DNA(n) + a 2'-deoxyribonucleoside 5'-triphosphate = DNA(n+1) + diphosphate</text>
        <dbReference type="Rhea" id="RHEA:22508"/>
        <dbReference type="Rhea" id="RHEA-COMP:17339"/>
        <dbReference type="Rhea" id="RHEA-COMP:17340"/>
        <dbReference type="ChEBI" id="CHEBI:33019"/>
        <dbReference type="ChEBI" id="CHEBI:61560"/>
        <dbReference type="ChEBI" id="CHEBI:173112"/>
        <dbReference type="EC" id="2.7.7.7"/>
    </reaction>
</comment>
<dbReference type="GO" id="GO:0006261">
    <property type="term" value="P:DNA-templated DNA replication"/>
    <property type="evidence" value="ECO:0007669"/>
    <property type="project" value="TreeGrafter"/>
</dbReference>
<protein>
    <recommendedName>
        <fullName evidence="2">DNA polymerase III subunit delta</fullName>
        <ecNumber evidence="1">2.7.7.7</ecNumber>
    </recommendedName>
</protein>
<dbReference type="NCBIfam" id="TIGR01128">
    <property type="entry name" value="holA"/>
    <property type="match status" value="1"/>
</dbReference>
<organism evidence="11 12">
    <name type="scientific">Peribacillus simplex NBRC 15720 = DSM 1321</name>
    <dbReference type="NCBI Taxonomy" id="1349754"/>
    <lineage>
        <taxon>Bacteria</taxon>
        <taxon>Bacillati</taxon>
        <taxon>Bacillota</taxon>
        <taxon>Bacilli</taxon>
        <taxon>Bacillales</taxon>
        <taxon>Bacillaceae</taxon>
        <taxon>Peribacillus</taxon>
    </lineage>
</organism>
<evidence type="ECO:0000313" key="12">
    <source>
        <dbReference type="Proteomes" id="UP000214618"/>
    </source>
</evidence>
<evidence type="ECO:0000259" key="10">
    <source>
        <dbReference type="Pfam" id="PF21694"/>
    </source>
</evidence>
<dbReference type="InterPro" id="IPR048466">
    <property type="entry name" value="DNA_pol3_delta-like_C"/>
</dbReference>
<dbReference type="Gene3D" id="1.20.272.10">
    <property type="match status" value="1"/>
</dbReference>
<dbReference type="RefSeq" id="WP_063232988.1">
    <property type="nucleotide sequence ID" value="NZ_BCVO01000005.1"/>
</dbReference>
<keyword evidence="4" id="KW-0548">Nucleotidyltransferase</keyword>
<evidence type="ECO:0000256" key="7">
    <source>
        <dbReference type="ARBA" id="ARBA00034754"/>
    </source>
</evidence>
<name>A0A223ELR0_9BACI</name>
<evidence type="ECO:0000256" key="2">
    <source>
        <dbReference type="ARBA" id="ARBA00017703"/>
    </source>
</evidence>
<dbReference type="GeneID" id="56475237"/>
<keyword evidence="6" id="KW-0239">DNA-directed DNA polymerase</keyword>
<evidence type="ECO:0000256" key="8">
    <source>
        <dbReference type="ARBA" id="ARBA00049244"/>
    </source>
</evidence>
<dbReference type="OrthoDB" id="9775929at2"/>
<dbReference type="SUPFAM" id="SSF52540">
    <property type="entry name" value="P-loop containing nucleoside triphosphate hydrolases"/>
    <property type="match status" value="1"/>
</dbReference>
<keyword evidence="5" id="KW-0235">DNA replication</keyword>
<evidence type="ECO:0000256" key="5">
    <source>
        <dbReference type="ARBA" id="ARBA00022705"/>
    </source>
</evidence>
<gene>
    <name evidence="11" type="ORF">BS1321_20920</name>
</gene>
<dbReference type="Pfam" id="PF21694">
    <property type="entry name" value="DNA_pol3_delta_C"/>
    <property type="match status" value="1"/>
</dbReference>
<feature type="domain" description="DNA polymerase III delta N-terminal" evidence="9">
    <location>
        <begin position="18"/>
        <end position="144"/>
    </location>
</feature>
<evidence type="ECO:0000256" key="4">
    <source>
        <dbReference type="ARBA" id="ARBA00022695"/>
    </source>
</evidence>
<dbReference type="EC" id="2.7.7.7" evidence="1"/>
<dbReference type="PANTHER" id="PTHR34388:SF1">
    <property type="entry name" value="DNA POLYMERASE III SUBUNIT DELTA"/>
    <property type="match status" value="1"/>
</dbReference>
<comment type="similarity">
    <text evidence="7">Belongs to the DNA polymerase HolA subunit family.</text>
</comment>
<dbReference type="Gene3D" id="1.10.8.60">
    <property type="match status" value="1"/>
</dbReference>
<evidence type="ECO:0000256" key="3">
    <source>
        <dbReference type="ARBA" id="ARBA00022679"/>
    </source>
</evidence>
<keyword evidence="3" id="KW-0808">Transferase</keyword>
<evidence type="ECO:0000256" key="6">
    <source>
        <dbReference type="ARBA" id="ARBA00022932"/>
    </source>
</evidence>
<dbReference type="EMBL" id="CP017704">
    <property type="protein sequence ID" value="ASS96156.1"/>
    <property type="molecule type" value="Genomic_DNA"/>
</dbReference>
<accession>A0A223ELR0</accession>
<sequence length="337" mass="38948">MVLDVWKSIKKGQFAPVYLLYGTEAYLINETKQLLIENVLHEDEMDFNFSQFDLEETPVETALDDVETLPFIGERRLVFMQNPFFLTAEKTKSRVEHNVKRLEAYLADPVPYSIVVLTAPYEKLDERKKITKELKRKAVLVEAKKLGDHELKAWVKERVEVSSVQIDEQATELLLELAGTNLMMLTNELDKMVLYAEADKHITVEVVEKLVAKSLEQNIFTLVDHVLQRKMESAMTILHDLLRQNEEPIKILSVMAGQIRLMYQVKELSRQGYSQQKIAGQLKVHPYRVKLALEKTGKFQERELLSIMNDLAEADYKMKTGQADKAITLELLLLKIR</sequence>
<evidence type="ECO:0000259" key="9">
    <source>
        <dbReference type="Pfam" id="PF06144"/>
    </source>
</evidence>
<proteinExistence type="inferred from homology"/>
<dbReference type="InterPro" id="IPR008921">
    <property type="entry name" value="DNA_pol3_clamp-load_cplx_C"/>
</dbReference>
<dbReference type="PANTHER" id="PTHR34388">
    <property type="entry name" value="DNA POLYMERASE III SUBUNIT DELTA"/>
    <property type="match status" value="1"/>
</dbReference>
<dbReference type="Gene3D" id="3.40.50.300">
    <property type="entry name" value="P-loop containing nucleotide triphosphate hydrolases"/>
    <property type="match status" value="1"/>
</dbReference>
<evidence type="ECO:0000256" key="1">
    <source>
        <dbReference type="ARBA" id="ARBA00012417"/>
    </source>
</evidence>
<dbReference type="Pfam" id="PF06144">
    <property type="entry name" value="DNA_pol3_delta"/>
    <property type="match status" value="1"/>
</dbReference>
<dbReference type="GO" id="GO:0003677">
    <property type="term" value="F:DNA binding"/>
    <property type="evidence" value="ECO:0007669"/>
    <property type="project" value="InterPro"/>
</dbReference>
<dbReference type="GO" id="GO:0003887">
    <property type="term" value="F:DNA-directed DNA polymerase activity"/>
    <property type="evidence" value="ECO:0007669"/>
    <property type="project" value="UniProtKB-KW"/>
</dbReference>
<evidence type="ECO:0000313" key="11">
    <source>
        <dbReference type="EMBL" id="ASS96156.1"/>
    </source>
</evidence>
<dbReference type="GO" id="GO:0009360">
    <property type="term" value="C:DNA polymerase III complex"/>
    <property type="evidence" value="ECO:0007669"/>
    <property type="project" value="InterPro"/>
</dbReference>
<reference evidence="11 12" key="1">
    <citation type="submission" date="2016-10" db="EMBL/GenBank/DDBJ databases">
        <title>The whole genome sequencing and assembly of Bacillus simplex DSM 1321 strain.</title>
        <authorList>
            <person name="Park M.-K."/>
            <person name="Lee Y.-J."/>
            <person name="Yi H."/>
            <person name="Bahn Y.-S."/>
            <person name="Kim J.F."/>
            <person name="Lee D.-W."/>
        </authorList>
    </citation>
    <scope>NUCLEOTIDE SEQUENCE [LARGE SCALE GENOMIC DNA]</scope>
    <source>
        <strain evidence="11 12">DSM 1321</strain>
    </source>
</reference>
<dbReference type="InterPro" id="IPR027417">
    <property type="entry name" value="P-loop_NTPase"/>
</dbReference>